<sequence length="59" mass="6670">MRDLTMTVRELFTAGVRDQSLIGVASPHFGAFKYLRCTTVLAAQHSMTQMNRHKTACNR</sequence>
<dbReference type="EMBL" id="GBXM01017166">
    <property type="protein sequence ID" value="JAH91411.1"/>
    <property type="molecule type" value="Transcribed_RNA"/>
</dbReference>
<name>A0A0E9WM94_ANGAN</name>
<accession>A0A0E9WM94</accession>
<reference evidence="1" key="1">
    <citation type="submission" date="2014-11" db="EMBL/GenBank/DDBJ databases">
        <authorList>
            <person name="Amaro Gonzalez C."/>
        </authorList>
    </citation>
    <scope>NUCLEOTIDE SEQUENCE</scope>
</reference>
<protein>
    <submittedName>
        <fullName evidence="1">Uncharacterized protein</fullName>
    </submittedName>
</protein>
<dbReference type="AlphaFoldDB" id="A0A0E9WM94"/>
<proteinExistence type="predicted"/>
<organism evidence="1">
    <name type="scientific">Anguilla anguilla</name>
    <name type="common">European freshwater eel</name>
    <name type="synonym">Muraena anguilla</name>
    <dbReference type="NCBI Taxonomy" id="7936"/>
    <lineage>
        <taxon>Eukaryota</taxon>
        <taxon>Metazoa</taxon>
        <taxon>Chordata</taxon>
        <taxon>Craniata</taxon>
        <taxon>Vertebrata</taxon>
        <taxon>Euteleostomi</taxon>
        <taxon>Actinopterygii</taxon>
        <taxon>Neopterygii</taxon>
        <taxon>Teleostei</taxon>
        <taxon>Anguilliformes</taxon>
        <taxon>Anguillidae</taxon>
        <taxon>Anguilla</taxon>
    </lineage>
</organism>
<reference evidence="1" key="2">
    <citation type="journal article" date="2015" name="Fish Shellfish Immunol.">
        <title>Early steps in the European eel (Anguilla anguilla)-Vibrio vulnificus interaction in the gills: Role of the RtxA13 toxin.</title>
        <authorList>
            <person name="Callol A."/>
            <person name="Pajuelo D."/>
            <person name="Ebbesson L."/>
            <person name="Teles M."/>
            <person name="MacKenzie S."/>
            <person name="Amaro C."/>
        </authorList>
    </citation>
    <scope>NUCLEOTIDE SEQUENCE</scope>
</reference>
<evidence type="ECO:0000313" key="1">
    <source>
        <dbReference type="EMBL" id="JAH91411.1"/>
    </source>
</evidence>